<dbReference type="EMBL" id="CAJEWN010000831">
    <property type="protein sequence ID" value="CAD2190740.1"/>
    <property type="molecule type" value="Genomic_DNA"/>
</dbReference>
<dbReference type="AlphaFoldDB" id="A0A6V7WUP7"/>
<evidence type="ECO:0000313" key="1">
    <source>
        <dbReference type="EMBL" id="CAD2190740.1"/>
    </source>
</evidence>
<protein>
    <submittedName>
        <fullName evidence="1">Uncharacterized protein</fullName>
    </submittedName>
</protein>
<accession>A0A6V7WUP7</accession>
<name>A0A6V7WUP7_MELEN</name>
<proteinExistence type="predicted"/>
<evidence type="ECO:0000313" key="2">
    <source>
        <dbReference type="Proteomes" id="UP000580250"/>
    </source>
</evidence>
<dbReference type="Proteomes" id="UP000580250">
    <property type="component" value="Unassembled WGS sequence"/>
</dbReference>
<gene>
    <name evidence="1" type="ORF">MENT_LOCUS43556</name>
</gene>
<comment type="caution">
    <text evidence="1">The sequence shown here is derived from an EMBL/GenBank/DDBJ whole genome shotgun (WGS) entry which is preliminary data.</text>
</comment>
<reference evidence="1 2" key="1">
    <citation type="submission" date="2020-08" db="EMBL/GenBank/DDBJ databases">
        <authorList>
            <person name="Koutsovoulos G."/>
            <person name="Danchin GJ E."/>
        </authorList>
    </citation>
    <scope>NUCLEOTIDE SEQUENCE [LARGE SCALE GENOMIC DNA]</scope>
</reference>
<sequence>MYLFYPTSIKFLLKVGDVVKVGNVVEKLEMYAQFGPLFCSDNGIFTGVEIIFDL</sequence>
<organism evidence="1 2">
    <name type="scientific">Meloidogyne enterolobii</name>
    <name type="common">Root-knot nematode worm</name>
    <name type="synonym">Meloidogyne mayaguensis</name>
    <dbReference type="NCBI Taxonomy" id="390850"/>
    <lineage>
        <taxon>Eukaryota</taxon>
        <taxon>Metazoa</taxon>
        <taxon>Ecdysozoa</taxon>
        <taxon>Nematoda</taxon>
        <taxon>Chromadorea</taxon>
        <taxon>Rhabditida</taxon>
        <taxon>Tylenchina</taxon>
        <taxon>Tylenchomorpha</taxon>
        <taxon>Tylenchoidea</taxon>
        <taxon>Meloidogynidae</taxon>
        <taxon>Meloidogyninae</taxon>
        <taxon>Meloidogyne</taxon>
    </lineage>
</organism>